<keyword evidence="5" id="KW-0812">Transmembrane</keyword>
<keyword evidence="2" id="KW-0732">Signal</keyword>
<evidence type="ECO:0000256" key="1">
    <source>
        <dbReference type="ARBA" id="ARBA00004370"/>
    </source>
</evidence>
<dbReference type="EMBL" id="FJ483970">
    <property type="protein sequence ID" value="AEV80864.1"/>
    <property type="molecule type" value="Genomic_DNA"/>
</dbReference>
<evidence type="ECO:0000313" key="6">
    <source>
        <dbReference type="EMBL" id="AEV80864.1"/>
    </source>
</evidence>
<keyword evidence="3 5" id="KW-0472">Membrane</keyword>
<gene>
    <name evidence="6" type="primary">A44</name>
</gene>
<comment type="subcellular location">
    <subcellularLocation>
        <location evidence="1">Membrane</location>
    </subcellularLocation>
</comment>
<proteinExistence type="predicted"/>
<dbReference type="GeneID" id="11464230"/>
<keyword evidence="4" id="KW-0325">Glycoprotein</keyword>
<evidence type="ECO:0000256" key="5">
    <source>
        <dbReference type="SAM" id="Phobius"/>
    </source>
</evidence>
<dbReference type="InterPro" id="IPR036179">
    <property type="entry name" value="Ig-like_dom_sf"/>
</dbReference>
<reference evidence="6" key="1">
    <citation type="submission" date="2011-12" db="EMBL/GenBank/DDBJ databases">
        <title>Comparative genomics of primate cytomegaloviruses.</title>
        <authorList>
            <person name="Davison A.J."/>
            <person name="Holton M."/>
            <person name="Dolan A."/>
            <person name="Dargan D.J."/>
            <person name="Gatherer D."/>
            <person name="Hayward G.S."/>
        </authorList>
    </citation>
    <scope>NUCLEOTIDE SEQUENCE [LARGE SCALE GENOMIC DNA]</scope>
    <source>
        <strain evidence="6">S34E</strain>
    </source>
</reference>
<dbReference type="RefSeq" id="YP_004940173.1">
    <property type="nucleotide sequence ID" value="NC_016447.1"/>
</dbReference>
<dbReference type="Gene3D" id="2.60.40.10">
    <property type="entry name" value="Immunoglobulins"/>
    <property type="match status" value="1"/>
</dbReference>
<sequence length="275" mass="30957">MPVMNVCWCCLLFVSGGWCSVTVRSGIIILGALVGIVYSNLPVNAIVGGNATIKVSQALPANVINITWLCNSDTKVVDWNNNSHGRPLTNNHSHFTGRVQLDSNTGVLYLWNITKADMGLYTRRIFKSDNSQQDHMVKVNVYEILTTPNITLVNATVGSNMCDVYLSCSYHNYLCKKSSKNCTWYYWDKNMSHPFPWYHSAKVNSCYTCEFKNPVQRINTTLCIENCNQTKMETFSETNIILAITSVRRHSMISVALSAVAVLCVILYRGYMYAK</sequence>
<dbReference type="Proteomes" id="UP000113968">
    <property type="component" value="Segment"/>
</dbReference>
<dbReference type="InterPro" id="IPR015631">
    <property type="entry name" value="CD2/SLAM_rcpt"/>
</dbReference>
<evidence type="ECO:0000256" key="3">
    <source>
        <dbReference type="ARBA" id="ARBA00023136"/>
    </source>
</evidence>
<dbReference type="OrthoDB" id="35849at10239"/>
<name>G8XUM2_9BETA</name>
<dbReference type="GO" id="GO:0016020">
    <property type="term" value="C:membrane"/>
    <property type="evidence" value="ECO:0007669"/>
    <property type="project" value="UniProtKB-SubCell"/>
</dbReference>
<organism evidence="6 7">
    <name type="scientific">Aotine betaherpesvirus 1</name>
    <dbReference type="NCBI Taxonomy" id="50290"/>
    <lineage>
        <taxon>Viruses</taxon>
        <taxon>Duplodnaviria</taxon>
        <taxon>Heunggongvirae</taxon>
        <taxon>Peploviricota</taxon>
        <taxon>Herviviricetes</taxon>
        <taxon>Herpesvirales</taxon>
        <taxon>Orthoherpesviridae</taxon>
        <taxon>Betaherpesvirinae</taxon>
        <taxon>Cytomegalovirus</taxon>
        <taxon>Cytomegalovirus aotinebeta1</taxon>
    </lineage>
</organism>
<protein>
    <submittedName>
        <fullName evidence="6">Membrane protein A44</fullName>
    </submittedName>
</protein>
<evidence type="ECO:0000256" key="2">
    <source>
        <dbReference type="ARBA" id="ARBA00022729"/>
    </source>
</evidence>
<accession>G8XUM2</accession>
<dbReference type="InterPro" id="IPR013783">
    <property type="entry name" value="Ig-like_fold"/>
</dbReference>
<evidence type="ECO:0000256" key="4">
    <source>
        <dbReference type="ARBA" id="ARBA00023180"/>
    </source>
</evidence>
<dbReference type="SUPFAM" id="SSF48726">
    <property type="entry name" value="Immunoglobulin"/>
    <property type="match status" value="1"/>
</dbReference>
<keyword evidence="7" id="KW-1185">Reference proteome</keyword>
<evidence type="ECO:0000313" key="7">
    <source>
        <dbReference type="Proteomes" id="UP000113968"/>
    </source>
</evidence>
<dbReference type="PANTHER" id="PTHR12080">
    <property type="entry name" value="SIGNALING LYMPHOCYTIC ACTIVATION MOLECULE"/>
    <property type="match status" value="1"/>
</dbReference>
<dbReference type="PANTHER" id="PTHR12080:SF134">
    <property type="entry name" value="CD48 ANTIGEN"/>
    <property type="match status" value="1"/>
</dbReference>
<keyword evidence="5" id="KW-1133">Transmembrane helix</keyword>
<feature type="transmembrane region" description="Helical" evidence="5">
    <location>
        <begin position="252"/>
        <end position="271"/>
    </location>
</feature>
<dbReference type="KEGG" id="vg:11464230"/>